<organism evidence="4 5">
    <name type="scientific">Dactylosporangium darangshiense</name>
    <dbReference type="NCBI Taxonomy" id="579108"/>
    <lineage>
        <taxon>Bacteria</taxon>
        <taxon>Bacillati</taxon>
        <taxon>Actinomycetota</taxon>
        <taxon>Actinomycetes</taxon>
        <taxon>Micromonosporales</taxon>
        <taxon>Micromonosporaceae</taxon>
        <taxon>Dactylosporangium</taxon>
    </lineage>
</organism>
<dbReference type="RefSeq" id="WP_345130008.1">
    <property type="nucleotide sequence ID" value="NZ_BAABAT010000014.1"/>
</dbReference>
<dbReference type="PROSITE" id="PS51257">
    <property type="entry name" value="PROKAR_LIPOPROTEIN"/>
    <property type="match status" value="1"/>
</dbReference>
<feature type="domain" description="Solute-binding protein family 5" evidence="3">
    <location>
        <begin position="84"/>
        <end position="435"/>
    </location>
</feature>
<feature type="region of interest" description="Disordered" evidence="1">
    <location>
        <begin position="323"/>
        <end position="348"/>
    </location>
</feature>
<name>A0ABP8DDB2_9ACTN</name>
<dbReference type="EMBL" id="BAABAT010000014">
    <property type="protein sequence ID" value="GAA4252991.1"/>
    <property type="molecule type" value="Genomic_DNA"/>
</dbReference>
<evidence type="ECO:0000256" key="1">
    <source>
        <dbReference type="SAM" id="MobiDB-lite"/>
    </source>
</evidence>
<reference evidence="5" key="1">
    <citation type="journal article" date="2019" name="Int. J. Syst. Evol. Microbiol.">
        <title>The Global Catalogue of Microorganisms (GCM) 10K type strain sequencing project: providing services to taxonomists for standard genome sequencing and annotation.</title>
        <authorList>
            <consortium name="The Broad Institute Genomics Platform"/>
            <consortium name="The Broad Institute Genome Sequencing Center for Infectious Disease"/>
            <person name="Wu L."/>
            <person name="Ma J."/>
        </authorList>
    </citation>
    <scope>NUCLEOTIDE SEQUENCE [LARGE SCALE GENOMIC DNA]</scope>
    <source>
        <strain evidence="5">JCM 17441</strain>
    </source>
</reference>
<evidence type="ECO:0000256" key="2">
    <source>
        <dbReference type="SAM" id="SignalP"/>
    </source>
</evidence>
<dbReference type="Gene3D" id="3.10.105.10">
    <property type="entry name" value="Dipeptide-binding Protein, Domain 3"/>
    <property type="match status" value="1"/>
</dbReference>
<proteinExistence type="predicted"/>
<keyword evidence="5" id="KW-1185">Reference proteome</keyword>
<dbReference type="PANTHER" id="PTHR30290:SF65">
    <property type="entry name" value="MONOACYL PHOSPHATIDYLINOSITOL TETRAMANNOSIDE-BINDING PROTEIN LPQW-RELATED"/>
    <property type="match status" value="1"/>
</dbReference>
<gene>
    <name evidence="4" type="ORF">GCM10022255_051980</name>
</gene>
<dbReference type="SUPFAM" id="SSF53850">
    <property type="entry name" value="Periplasmic binding protein-like II"/>
    <property type="match status" value="1"/>
</dbReference>
<dbReference type="InterPro" id="IPR039424">
    <property type="entry name" value="SBP_5"/>
</dbReference>
<dbReference type="Gene3D" id="3.40.190.10">
    <property type="entry name" value="Periplasmic binding protein-like II"/>
    <property type="match status" value="1"/>
</dbReference>
<evidence type="ECO:0000313" key="4">
    <source>
        <dbReference type="EMBL" id="GAA4252991.1"/>
    </source>
</evidence>
<sequence length="535" mass="55163">MRLSRSRLLALTAGLALCLTSAACGGSDDGSGAGSADVVTDGTFTFSVADDPGALNPMLGSRTVAVNLFRFLYDPLVHADANGKIVSGLASQWQVDGGKVSFTLKSGVTCSDGSPLTASTVAKMFDNVKNPASASTLIGIALPNNKFTVQADDAANTVTLNLEQPYQFILPALEFLPIPCGAGAANPASLATTASGSGPYTLTEAVPNDHYTLTRRDGYTWGPDGASTATAGAPKTIVMKIVANETTAANLLTTGDLNAAAINGPDRQRLTASGMTAKQYNSGGAMMLFNEGSTRITADPNVRKAIAMALDRPQIASVVTRGLSKEPSNSVAPASPQACPDSAASSAVPGTNVEEAKKLLDTAGWVAGSGGVRQKDGKELNLNAPYLSTYAGNQPAAELIAQQLQAIGIKLTLTPVTQGTLSTTLFSTGDYDIWPTLALSIPFQSGVFGLLGGPFPPNGTNAGHVANKTFTDTATQANQTVGQQGCDLWITAEQALFSNVDVVPIAPVITNWVTTKSSFSTMQGRIIPTSIRVTK</sequence>
<dbReference type="PIRSF" id="PIRSF002741">
    <property type="entry name" value="MppA"/>
    <property type="match status" value="1"/>
</dbReference>
<accession>A0ABP8DDB2</accession>
<feature type="signal peptide" evidence="2">
    <location>
        <begin position="1"/>
        <end position="23"/>
    </location>
</feature>
<comment type="caution">
    <text evidence="4">The sequence shown here is derived from an EMBL/GenBank/DDBJ whole genome shotgun (WGS) entry which is preliminary data.</text>
</comment>
<evidence type="ECO:0000259" key="3">
    <source>
        <dbReference type="Pfam" id="PF00496"/>
    </source>
</evidence>
<dbReference type="PANTHER" id="PTHR30290">
    <property type="entry name" value="PERIPLASMIC BINDING COMPONENT OF ABC TRANSPORTER"/>
    <property type="match status" value="1"/>
</dbReference>
<feature type="chain" id="PRO_5047201544" evidence="2">
    <location>
        <begin position="24"/>
        <end position="535"/>
    </location>
</feature>
<protein>
    <submittedName>
        <fullName evidence="4">ABC transporter substrate-binding protein</fullName>
    </submittedName>
</protein>
<evidence type="ECO:0000313" key="5">
    <source>
        <dbReference type="Proteomes" id="UP001500620"/>
    </source>
</evidence>
<keyword evidence="2" id="KW-0732">Signal</keyword>
<dbReference type="Proteomes" id="UP001500620">
    <property type="component" value="Unassembled WGS sequence"/>
</dbReference>
<dbReference type="CDD" id="cd00995">
    <property type="entry name" value="PBP2_NikA_DppA_OppA_like"/>
    <property type="match status" value="1"/>
</dbReference>
<dbReference type="InterPro" id="IPR030678">
    <property type="entry name" value="Peptide/Ni-bd"/>
</dbReference>
<dbReference type="InterPro" id="IPR000914">
    <property type="entry name" value="SBP_5_dom"/>
</dbReference>
<dbReference type="Pfam" id="PF00496">
    <property type="entry name" value="SBP_bac_5"/>
    <property type="match status" value="1"/>
</dbReference>